<dbReference type="EMBL" id="PQFF01000292">
    <property type="protein sequence ID" value="RHZ64794.1"/>
    <property type="molecule type" value="Genomic_DNA"/>
</dbReference>
<reference evidence="1 2" key="1">
    <citation type="submission" date="2018-08" db="EMBL/GenBank/DDBJ databases">
        <title>Genome and evolution of the arbuscular mycorrhizal fungus Diversispora epigaea (formerly Glomus versiforme) and its bacterial endosymbionts.</title>
        <authorList>
            <person name="Sun X."/>
            <person name="Fei Z."/>
            <person name="Harrison M."/>
        </authorList>
    </citation>
    <scope>NUCLEOTIDE SEQUENCE [LARGE SCALE GENOMIC DNA]</scope>
    <source>
        <strain evidence="1 2">IT104</strain>
    </source>
</reference>
<dbReference type="Proteomes" id="UP000266861">
    <property type="component" value="Unassembled WGS sequence"/>
</dbReference>
<accession>A0A397HU28</accession>
<organism evidence="1 2">
    <name type="scientific">Diversispora epigaea</name>
    <dbReference type="NCBI Taxonomy" id="1348612"/>
    <lineage>
        <taxon>Eukaryota</taxon>
        <taxon>Fungi</taxon>
        <taxon>Fungi incertae sedis</taxon>
        <taxon>Mucoromycota</taxon>
        <taxon>Glomeromycotina</taxon>
        <taxon>Glomeromycetes</taxon>
        <taxon>Diversisporales</taxon>
        <taxon>Diversisporaceae</taxon>
        <taxon>Diversispora</taxon>
    </lineage>
</organism>
<evidence type="ECO:0000313" key="1">
    <source>
        <dbReference type="EMBL" id="RHZ64794.1"/>
    </source>
</evidence>
<gene>
    <name evidence="1" type="ORF">Glove_320g32</name>
</gene>
<comment type="caution">
    <text evidence="1">The sequence shown here is derived from an EMBL/GenBank/DDBJ whole genome shotgun (WGS) entry which is preliminary data.</text>
</comment>
<proteinExistence type="predicted"/>
<sequence length="121" mass="14172">MDFVILSRNVFGCRWTSSQIITTNEELKSVDPCVFNGCQIFAVDPEIEKELLDASDKYVIDKATQELIDVKKGRRIDNRNIFNKEFEEFEDSDETEDSNDDLDEMDKKYLTILHITEHLFI</sequence>
<name>A0A397HU28_9GLOM</name>
<protein>
    <submittedName>
        <fullName evidence="1">Uncharacterized protein</fullName>
    </submittedName>
</protein>
<keyword evidence="2" id="KW-1185">Reference proteome</keyword>
<dbReference type="AlphaFoldDB" id="A0A397HU28"/>
<evidence type="ECO:0000313" key="2">
    <source>
        <dbReference type="Proteomes" id="UP000266861"/>
    </source>
</evidence>